<dbReference type="EMBL" id="KV722521">
    <property type="protein sequence ID" value="OCH86578.1"/>
    <property type="molecule type" value="Genomic_DNA"/>
</dbReference>
<feature type="region of interest" description="Disordered" evidence="1">
    <location>
        <begin position="149"/>
        <end position="192"/>
    </location>
</feature>
<dbReference type="InterPro" id="IPR008984">
    <property type="entry name" value="SMAD_FHA_dom_sf"/>
</dbReference>
<feature type="region of interest" description="Disordered" evidence="1">
    <location>
        <begin position="353"/>
        <end position="377"/>
    </location>
</feature>
<feature type="domain" description="FHA" evidence="2">
    <location>
        <begin position="39"/>
        <end position="95"/>
    </location>
</feature>
<feature type="region of interest" description="Disordered" evidence="1">
    <location>
        <begin position="568"/>
        <end position="592"/>
    </location>
</feature>
<feature type="compositionally biased region" description="Low complexity" evidence="1">
    <location>
        <begin position="149"/>
        <end position="174"/>
    </location>
</feature>
<dbReference type="InterPro" id="IPR051176">
    <property type="entry name" value="Cent_Immune-Sig_Mod"/>
</dbReference>
<evidence type="ECO:0000313" key="4">
    <source>
        <dbReference type="Proteomes" id="UP000250043"/>
    </source>
</evidence>
<dbReference type="Gene3D" id="2.60.200.20">
    <property type="match status" value="1"/>
</dbReference>
<feature type="region of interest" description="Disordered" evidence="1">
    <location>
        <begin position="401"/>
        <end position="493"/>
    </location>
</feature>
<reference evidence="3 4" key="1">
    <citation type="submission" date="2016-07" db="EMBL/GenBank/DDBJ databases">
        <title>Draft genome of the white-rot fungus Obba rivulosa 3A-2.</title>
        <authorList>
            <consortium name="DOE Joint Genome Institute"/>
            <person name="Miettinen O."/>
            <person name="Riley R."/>
            <person name="Acob R."/>
            <person name="Barry K."/>
            <person name="Cullen D."/>
            <person name="De Vries R."/>
            <person name="Hainaut M."/>
            <person name="Hatakka A."/>
            <person name="Henrissat B."/>
            <person name="Hilden K."/>
            <person name="Kuo R."/>
            <person name="Labutti K."/>
            <person name="Lipzen A."/>
            <person name="Makela M.R."/>
            <person name="Sandor L."/>
            <person name="Spatafora J.W."/>
            <person name="Grigoriev I.V."/>
            <person name="Hibbett D.S."/>
        </authorList>
    </citation>
    <scope>NUCLEOTIDE SEQUENCE [LARGE SCALE GENOMIC DNA]</scope>
    <source>
        <strain evidence="3 4">3A-2</strain>
    </source>
</reference>
<dbReference type="GO" id="GO:0005737">
    <property type="term" value="C:cytoplasm"/>
    <property type="evidence" value="ECO:0007669"/>
    <property type="project" value="TreeGrafter"/>
</dbReference>
<feature type="region of interest" description="Disordered" evidence="1">
    <location>
        <begin position="257"/>
        <end position="293"/>
    </location>
</feature>
<feature type="compositionally biased region" description="Basic residues" evidence="1">
    <location>
        <begin position="694"/>
        <end position="710"/>
    </location>
</feature>
<feature type="compositionally biased region" description="Low complexity" evidence="1">
    <location>
        <begin position="568"/>
        <end position="583"/>
    </location>
</feature>
<dbReference type="Pfam" id="PF00498">
    <property type="entry name" value="FHA"/>
    <property type="match status" value="1"/>
</dbReference>
<dbReference type="InterPro" id="IPR000253">
    <property type="entry name" value="FHA_dom"/>
</dbReference>
<dbReference type="OrthoDB" id="687730at2759"/>
<dbReference type="AlphaFoldDB" id="A0A8E2DL75"/>
<evidence type="ECO:0000259" key="2">
    <source>
        <dbReference type="PROSITE" id="PS50006"/>
    </source>
</evidence>
<gene>
    <name evidence="3" type="ORF">OBBRIDRAFT_761124</name>
</gene>
<feature type="compositionally biased region" description="Polar residues" evidence="1">
    <location>
        <begin position="785"/>
        <end position="794"/>
    </location>
</feature>
<dbReference type="PANTHER" id="PTHR15715:SF37">
    <property type="entry name" value="LD47843P"/>
    <property type="match status" value="1"/>
</dbReference>
<keyword evidence="4" id="KW-1185">Reference proteome</keyword>
<evidence type="ECO:0000313" key="3">
    <source>
        <dbReference type="EMBL" id="OCH86578.1"/>
    </source>
</evidence>
<dbReference type="SUPFAM" id="SSF49879">
    <property type="entry name" value="SMAD/FHA domain"/>
    <property type="match status" value="1"/>
</dbReference>
<feature type="region of interest" description="Disordered" evidence="1">
    <location>
        <begin position="659"/>
        <end position="818"/>
    </location>
</feature>
<organism evidence="3 4">
    <name type="scientific">Obba rivulosa</name>
    <dbReference type="NCBI Taxonomy" id="1052685"/>
    <lineage>
        <taxon>Eukaryota</taxon>
        <taxon>Fungi</taxon>
        <taxon>Dikarya</taxon>
        <taxon>Basidiomycota</taxon>
        <taxon>Agaricomycotina</taxon>
        <taxon>Agaricomycetes</taxon>
        <taxon>Polyporales</taxon>
        <taxon>Gelatoporiaceae</taxon>
        <taxon>Obba</taxon>
    </lineage>
</organism>
<protein>
    <recommendedName>
        <fullName evidence="2">FHA domain-containing protein</fullName>
    </recommendedName>
</protein>
<dbReference type="SMART" id="SM00240">
    <property type="entry name" value="FHA"/>
    <property type="match status" value="1"/>
</dbReference>
<sequence length="848" mass="92014">MPGPFTTPHAPVALPALYLYPLNDSFVPKHISLVNNQRVKIGRQTNAKTVPAERNGYFDSKVLSRQHAEVWEENGKIFIKDVKSSNGTFINGERLSPEGLESEPFELKTDDIVEFGIDIVGEDNRTIIHHKVAARVFCVFNEQEAQAAARAEAQQSPTSHASAANPAAGGSSTGFNFANGQQPGVGGGVAGQRRPTLQAQGLTGLGSMGQNVRAPGRSGLTFDHILSRLQGELQKSRDTGAELHAATGSLNEMHDTLGGNLPPNLPSYPQTLPPVMPPPNQQQEQESHPAPESISALAELQAQLRETQLSLASHVEKIRALEGMLAEHDAIKREVGSMRELMEERKREMEILRRHSGSPADLRHALQPPSREPGLDHHAEDLHETSFVSDDDDARSVGTVVPHELERVDEEDEEQLAAEDEEEDRRRRRDEFERPKTPEPTGIGMSEDDDDHEAESANEAHREQGAMSHLRSRSPSPPPYGSTIAPDTSPSSAAVIRDDLNERLTMLAQQLESALELSRSLDSDRTSAQSTIAVLESKVSALESLVQSTQAQVQSQAETTQRAMAIAEAAREAAQQAPAAAATEQERAKERESLTEMLNEWKKSVEGRWSGVQEEWGEERERLRRAKEEWESRVRVVEEGLGRTVSKVESGLAAISTLQAAQQAHQPNGHAKMLGGGLVTPPSPRSLSSDSTRPRQRKKRSSSSRGRSRSRSPSPHSPSQKHDVAEDELDGSRASYPSSHVQRRAPWAADGSDDSDFETHSAGLAPQKSDSAEGRASDALAFPTPESSVLNQPLSHDGEVSGAAVGSQAAESAKDTPQVNHVSTAVGVVVLSMLAAAVFWRVKPDGPV</sequence>
<dbReference type="PROSITE" id="PS50006">
    <property type="entry name" value="FHA_DOMAIN"/>
    <property type="match status" value="1"/>
</dbReference>
<feature type="compositionally biased region" description="Acidic residues" evidence="1">
    <location>
        <begin position="407"/>
        <end position="423"/>
    </location>
</feature>
<dbReference type="PANTHER" id="PTHR15715">
    <property type="entry name" value="CENTROSOMAL PROTEIN OF 170 KDA"/>
    <property type="match status" value="1"/>
</dbReference>
<feature type="compositionally biased region" description="Pro residues" evidence="1">
    <location>
        <begin position="263"/>
        <end position="280"/>
    </location>
</feature>
<proteinExistence type="predicted"/>
<name>A0A8E2DL75_9APHY</name>
<dbReference type="CDD" id="cd22679">
    <property type="entry name" value="FHA_SLMAP"/>
    <property type="match status" value="1"/>
</dbReference>
<accession>A0A8E2DL75</accession>
<feature type="compositionally biased region" description="Basic and acidic residues" evidence="1">
    <location>
        <begin position="454"/>
        <end position="464"/>
    </location>
</feature>
<dbReference type="Proteomes" id="UP000250043">
    <property type="component" value="Unassembled WGS sequence"/>
</dbReference>
<evidence type="ECO:0000256" key="1">
    <source>
        <dbReference type="SAM" id="MobiDB-lite"/>
    </source>
</evidence>